<dbReference type="SMART" id="SM00418">
    <property type="entry name" value="HTH_ARSR"/>
    <property type="match status" value="1"/>
</dbReference>
<keyword evidence="4" id="KW-0804">Transcription</keyword>
<dbReference type="PANTHER" id="PTHR33154">
    <property type="entry name" value="TRANSCRIPTIONAL REGULATOR, ARSR FAMILY"/>
    <property type="match status" value="1"/>
</dbReference>
<dbReference type="PANTHER" id="PTHR33154:SF18">
    <property type="entry name" value="ARSENICAL RESISTANCE OPERON REPRESSOR"/>
    <property type="match status" value="1"/>
</dbReference>
<keyword evidence="1" id="KW-0059">Arsenical resistance</keyword>
<dbReference type="CDD" id="cd00090">
    <property type="entry name" value="HTH_ARSR"/>
    <property type="match status" value="1"/>
</dbReference>
<dbReference type="SUPFAM" id="SSF46785">
    <property type="entry name" value="Winged helix' DNA-binding domain"/>
    <property type="match status" value="1"/>
</dbReference>
<sequence length="116" mass="13456">MNAEFANRLPEGWEKFSRFFFALGDTTRQQILLVFEPDEEICVNDIARLFKLSRPAISHHLKVLRESQLLVCQKRGKEVYYRVNHLYCADVLRVVHEFVASRSDLLPADVTIPAHA</sequence>
<dbReference type="Proteomes" id="UP000179334">
    <property type="component" value="Unassembled WGS sequence"/>
</dbReference>
<accession>A0A1F6T201</accession>
<dbReference type="Pfam" id="PF01022">
    <property type="entry name" value="HTH_5"/>
    <property type="match status" value="1"/>
</dbReference>
<dbReference type="InterPro" id="IPR011991">
    <property type="entry name" value="ArsR-like_HTH"/>
</dbReference>
<proteinExistence type="predicted"/>
<evidence type="ECO:0000256" key="2">
    <source>
        <dbReference type="ARBA" id="ARBA00023015"/>
    </source>
</evidence>
<dbReference type="InterPro" id="IPR001845">
    <property type="entry name" value="HTH_ArsR_DNA-bd_dom"/>
</dbReference>
<evidence type="ECO:0000256" key="3">
    <source>
        <dbReference type="ARBA" id="ARBA00023125"/>
    </source>
</evidence>
<dbReference type="GO" id="GO:0003700">
    <property type="term" value="F:DNA-binding transcription factor activity"/>
    <property type="evidence" value="ECO:0007669"/>
    <property type="project" value="InterPro"/>
</dbReference>
<keyword evidence="2" id="KW-0805">Transcription regulation</keyword>
<dbReference type="InterPro" id="IPR036390">
    <property type="entry name" value="WH_DNA-bd_sf"/>
</dbReference>
<dbReference type="NCBIfam" id="NF033788">
    <property type="entry name" value="HTH_metalloreg"/>
    <property type="match status" value="1"/>
</dbReference>
<feature type="domain" description="HTH arsR-type" evidence="5">
    <location>
        <begin position="9"/>
        <end position="103"/>
    </location>
</feature>
<dbReference type="GO" id="GO:0003677">
    <property type="term" value="F:DNA binding"/>
    <property type="evidence" value="ECO:0007669"/>
    <property type="project" value="UniProtKB-KW"/>
</dbReference>
<name>A0A1F6T201_9PROT</name>
<dbReference type="InterPro" id="IPR018334">
    <property type="entry name" value="ArsR_HTH"/>
</dbReference>
<evidence type="ECO:0000259" key="5">
    <source>
        <dbReference type="PROSITE" id="PS50987"/>
    </source>
</evidence>
<keyword evidence="3" id="KW-0238">DNA-binding</keyword>
<dbReference type="Gene3D" id="1.10.10.10">
    <property type="entry name" value="Winged helix-like DNA-binding domain superfamily/Winged helix DNA-binding domain"/>
    <property type="match status" value="1"/>
</dbReference>
<dbReference type="InterPro" id="IPR036388">
    <property type="entry name" value="WH-like_DNA-bd_sf"/>
</dbReference>
<evidence type="ECO:0000256" key="4">
    <source>
        <dbReference type="ARBA" id="ARBA00023163"/>
    </source>
</evidence>
<dbReference type="AlphaFoldDB" id="A0A1F6T201"/>
<reference evidence="6 7" key="1">
    <citation type="journal article" date="2016" name="Nat. Commun.">
        <title>Thousands of microbial genomes shed light on interconnected biogeochemical processes in an aquifer system.</title>
        <authorList>
            <person name="Anantharaman K."/>
            <person name="Brown C.T."/>
            <person name="Hug L.A."/>
            <person name="Sharon I."/>
            <person name="Castelle C.J."/>
            <person name="Probst A.J."/>
            <person name="Thomas B.C."/>
            <person name="Singh A."/>
            <person name="Wilkins M.J."/>
            <person name="Karaoz U."/>
            <person name="Brodie E.L."/>
            <person name="Williams K.H."/>
            <person name="Hubbard S.S."/>
            <person name="Banfield J.F."/>
        </authorList>
    </citation>
    <scope>NUCLEOTIDE SEQUENCE [LARGE SCALE GENOMIC DNA]</scope>
</reference>
<dbReference type="EMBL" id="MFSR01000048">
    <property type="protein sequence ID" value="OGI39211.1"/>
    <property type="molecule type" value="Genomic_DNA"/>
</dbReference>
<evidence type="ECO:0000256" key="1">
    <source>
        <dbReference type="ARBA" id="ARBA00022849"/>
    </source>
</evidence>
<dbReference type="PROSITE" id="PS00846">
    <property type="entry name" value="HTH_ARSR_1"/>
    <property type="match status" value="1"/>
</dbReference>
<dbReference type="InterPro" id="IPR051081">
    <property type="entry name" value="HTH_MetalResp_TranReg"/>
</dbReference>
<protein>
    <recommendedName>
        <fullName evidence="5">HTH arsR-type domain-containing protein</fullName>
    </recommendedName>
</protein>
<dbReference type="PRINTS" id="PR00778">
    <property type="entry name" value="HTHARSR"/>
</dbReference>
<dbReference type="GO" id="GO:0046685">
    <property type="term" value="P:response to arsenic-containing substance"/>
    <property type="evidence" value="ECO:0007669"/>
    <property type="project" value="UniProtKB-KW"/>
</dbReference>
<evidence type="ECO:0000313" key="7">
    <source>
        <dbReference type="Proteomes" id="UP000179334"/>
    </source>
</evidence>
<dbReference type="PROSITE" id="PS50987">
    <property type="entry name" value="HTH_ARSR_2"/>
    <property type="match status" value="1"/>
</dbReference>
<comment type="caution">
    <text evidence="6">The sequence shown here is derived from an EMBL/GenBank/DDBJ whole genome shotgun (WGS) entry which is preliminary data.</text>
</comment>
<gene>
    <name evidence="6" type="ORF">A2V91_06770</name>
</gene>
<evidence type="ECO:0000313" key="6">
    <source>
        <dbReference type="EMBL" id="OGI39211.1"/>
    </source>
</evidence>
<organism evidence="6 7">
    <name type="scientific">Candidatus Muproteobacteria bacterium RBG_16_64_10</name>
    <dbReference type="NCBI Taxonomy" id="1817757"/>
    <lineage>
        <taxon>Bacteria</taxon>
        <taxon>Pseudomonadati</taxon>
        <taxon>Pseudomonadota</taxon>
        <taxon>Candidatus Muproteobacteria</taxon>
    </lineage>
</organism>